<dbReference type="RefSeq" id="WP_378617377.1">
    <property type="nucleotide sequence ID" value="NZ_JBHSAX010000034.1"/>
</dbReference>
<gene>
    <name evidence="3" type="ORF">ACFO0B_31440</name>
</gene>
<proteinExistence type="predicted"/>
<feature type="region of interest" description="Disordered" evidence="1">
    <location>
        <begin position="1"/>
        <end position="29"/>
    </location>
</feature>
<dbReference type="SMART" id="SM00347">
    <property type="entry name" value="HTH_MARR"/>
    <property type="match status" value="1"/>
</dbReference>
<dbReference type="InterPro" id="IPR039422">
    <property type="entry name" value="MarR/SlyA-like"/>
</dbReference>
<organism evidence="3 4">
    <name type="scientific">Nocardia jiangsuensis</name>
    <dbReference type="NCBI Taxonomy" id="1691563"/>
    <lineage>
        <taxon>Bacteria</taxon>
        <taxon>Bacillati</taxon>
        <taxon>Actinomycetota</taxon>
        <taxon>Actinomycetes</taxon>
        <taxon>Mycobacteriales</taxon>
        <taxon>Nocardiaceae</taxon>
        <taxon>Nocardia</taxon>
    </lineage>
</organism>
<dbReference type="Gene3D" id="1.10.10.10">
    <property type="entry name" value="Winged helix-like DNA-binding domain superfamily/Winged helix DNA-binding domain"/>
    <property type="match status" value="1"/>
</dbReference>
<dbReference type="Pfam" id="PF12802">
    <property type="entry name" value="MarR_2"/>
    <property type="match status" value="1"/>
</dbReference>
<evidence type="ECO:0000313" key="4">
    <source>
        <dbReference type="Proteomes" id="UP001595696"/>
    </source>
</evidence>
<reference evidence="4" key="1">
    <citation type="journal article" date="2019" name="Int. J. Syst. Evol. Microbiol.">
        <title>The Global Catalogue of Microorganisms (GCM) 10K type strain sequencing project: providing services to taxonomists for standard genome sequencing and annotation.</title>
        <authorList>
            <consortium name="The Broad Institute Genomics Platform"/>
            <consortium name="The Broad Institute Genome Sequencing Center for Infectious Disease"/>
            <person name="Wu L."/>
            <person name="Ma J."/>
        </authorList>
    </citation>
    <scope>NUCLEOTIDE SEQUENCE [LARGE SCALE GENOMIC DNA]</scope>
    <source>
        <strain evidence="4">CGMCC 4.7330</strain>
    </source>
</reference>
<name>A0ABV8E2F0_9NOCA</name>
<sequence length="192" mass="21558">MPTSNARPRSLPHAGKATTGTRDSAKPLCPRTAQPARISAELKRALEFYHGTAEDLIREFIRVLGVNETDRRALEIVLLENEKATTPGLLAERLGLTAAGVTIMLNRLEKQGYIARTLHPTDRRRVIVMATELAAHRVQELVVPMIIESYKMLLNSYDPGELDTIADFLTRAGELQQIHRQRLRDVDPYARP</sequence>
<dbReference type="Proteomes" id="UP001595696">
    <property type="component" value="Unassembled WGS sequence"/>
</dbReference>
<feature type="domain" description="HTH marR-type" evidence="2">
    <location>
        <begin position="35"/>
        <end position="174"/>
    </location>
</feature>
<evidence type="ECO:0000259" key="2">
    <source>
        <dbReference type="PROSITE" id="PS50995"/>
    </source>
</evidence>
<dbReference type="PANTHER" id="PTHR33164">
    <property type="entry name" value="TRANSCRIPTIONAL REGULATOR, MARR FAMILY"/>
    <property type="match status" value="1"/>
</dbReference>
<accession>A0ABV8E2F0</accession>
<dbReference type="PANTHER" id="PTHR33164:SF106">
    <property type="entry name" value="TRANSCRIPTIONAL REGULATORY PROTEIN"/>
    <property type="match status" value="1"/>
</dbReference>
<evidence type="ECO:0000256" key="1">
    <source>
        <dbReference type="SAM" id="MobiDB-lite"/>
    </source>
</evidence>
<dbReference type="InterPro" id="IPR036388">
    <property type="entry name" value="WH-like_DNA-bd_sf"/>
</dbReference>
<dbReference type="PROSITE" id="PS50995">
    <property type="entry name" value="HTH_MARR_2"/>
    <property type="match status" value="1"/>
</dbReference>
<dbReference type="EMBL" id="JBHSAX010000034">
    <property type="protein sequence ID" value="MFC3966521.1"/>
    <property type="molecule type" value="Genomic_DNA"/>
</dbReference>
<protein>
    <submittedName>
        <fullName evidence="3">MarR family winged helix-turn-helix transcriptional regulator</fullName>
    </submittedName>
</protein>
<dbReference type="InterPro" id="IPR036390">
    <property type="entry name" value="WH_DNA-bd_sf"/>
</dbReference>
<evidence type="ECO:0000313" key="3">
    <source>
        <dbReference type="EMBL" id="MFC3966521.1"/>
    </source>
</evidence>
<dbReference type="SUPFAM" id="SSF46785">
    <property type="entry name" value="Winged helix' DNA-binding domain"/>
    <property type="match status" value="1"/>
</dbReference>
<keyword evidence="4" id="KW-1185">Reference proteome</keyword>
<dbReference type="InterPro" id="IPR000835">
    <property type="entry name" value="HTH_MarR-typ"/>
</dbReference>
<comment type="caution">
    <text evidence="3">The sequence shown here is derived from an EMBL/GenBank/DDBJ whole genome shotgun (WGS) entry which is preliminary data.</text>
</comment>